<evidence type="ECO:0000256" key="1">
    <source>
        <dbReference type="ARBA" id="ARBA00004926"/>
    </source>
</evidence>
<dbReference type="InterPro" id="IPR035476">
    <property type="entry name" value="SIS_PGI_1"/>
</dbReference>
<dbReference type="PANTHER" id="PTHR11469">
    <property type="entry name" value="GLUCOSE-6-PHOSPHATE ISOMERASE"/>
    <property type="match status" value="1"/>
</dbReference>
<dbReference type="GO" id="GO:0004347">
    <property type="term" value="F:glucose-6-phosphate isomerase activity"/>
    <property type="evidence" value="ECO:0007669"/>
    <property type="project" value="UniProtKB-EC"/>
</dbReference>
<dbReference type="CDD" id="cd05016">
    <property type="entry name" value="SIS_PGI_2"/>
    <property type="match status" value="1"/>
</dbReference>
<comment type="caution">
    <text evidence="10">The sequence shown here is derived from an EMBL/GenBank/DDBJ whole genome shotgun (WGS) entry which is preliminary data.</text>
</comment>
<dbReference type="GO" id="GO:0048029">
    <property type="term" value="F:monosaccharide binding"/>
    <property type="evidence" value="ECO:0007669"/>
    <property type="project" value="TreeGrafter"/>
</dbReference>
<evidence type="ECO:0000256" key="2">
    <source>
        <dbReference type="ARBA" id="ARBA00006604"/>
    </source>
</evidence>
<dbReference type="PRINTS" id="PR00662">
    <property type="entry name" value="G6PISOMERASE"/>
</dbReference>
<dbReference type="NCBIfam" id="NF001211">
    <property type="entry name" value="PRK00179.1"/>
    <property type="match status" value="1"/>
</dbReference>
<evidence type="ECO:0000256" key="3">
    <source>
        <dbReference type="ARBA" id="ARBA00011952"/>
    </source>
</evidence>
<dbReference type="HAMAP" id="MF_00473">
    <property type="entry name" value="G6P_isomerase"/>
    <property type="match status" value="1"/>
</dbReference>
<sequence length="465" mass="52105">MFSTITGLVKNGAFRTLADQSREINMMEEFNSDPKRAEKFTLKLLNSNGGLQLYFDFSKNIIDDSKFKQLIDIARQANVEQWRDKMFSGEHINFTEGRSVLHVALRNRENKPILVDGKDVMPDVNAVLKHMKEFCDQIISGQWTGYTGEKITDVVNIGIGGSDLGPLMVTEALKYYQKGPNVHFVSNIDGTHLAESIPRPFFSSLLQKRLQTITNAESAREWFVTKAGDAKHVAKHFVALSTNATKVKEFGISEENMFEFWDWVGGRYSLWSAIGLSIAVHIGFENFEQLLDGAFLVDKHFCQTPLESNIPVVLAVLGILYINLHKAETLALCFMISICIVLLPISNKEIWKVMEKVNGSGTLLQTGPIVWGEPGTNGQHAFYQLIHQGKHLIPCDFIAPIQSLNPISGGRHHTILLANFLAQTEALMKGKTSEEVESELKQSGMDETKIKEILPHKVFEGNRPS</sequence>
<dbReference type="GO" id="GO:0051156">
    <property type="term" value="P:glucose 6-phosphate metabolic process"/>
    <property type="evidence" value="ECO:0007669"/>
    <property type="project" value="TreeGrafter"/>
</dbReference>
<keyword evidence="5 9" id="KW-0312">Gluconeogenesis</keyword>
<evidence type="ECO:0000256" key="8">
    <source>
        <dbReference type="ARBA" id="ARBA00029321"/>
    </source>
</evidence>
<keyword evidence="7 9" id="KW-0413">Isomerase</keyword>
<dbReference type="SUPFAM" id="SSF53697">
    <property type="entry name" value="SIS domain"/>
    <property type="match status" value="1"/>
</dbReference>
<dbReference type="InterPro" id="IPR046348">
    <property type="entry name" value="SIS_dom_sf"/>
</dbReference>
<dbReference type="InterPro" id="IPR018189">
    <property type="entry name" value="Phosphoglucose_isomerase_CS"/>
</dbReference>
<dbReference type="OrthoDB" id="5831190at2759"/>
<dbReference type="CDD" id="cd05015">
    <property type="entry name" value="SIS_PGI_1"/>
    <property type="match status" value="1"/>
</dbReference>
<dbReference type="GO" id="GO:0005829">
    <property type="term" value="C:cytosol"/>
    <property type="evidence" value="ECO:0007669"/>
    <property type="project" value="TreeGrafter"/>
</dbReference>
<dbReference type="EC" id="5.3.1.9" evidence="3 9"/>
<dbReference type="PANTHER" id="PTHR11469:SF1">
    <property type="entry name" value="GLUCOSE-6-PHOSPHATE ISOMERASE"/>
    <property type="match status" value="1"/>
</dbReference>
<dbReference type="InterPro" id="IPR035482">
    <property type="entry name" value="SIS_PGI_2"/>
</dbReference>
<dbReference type="GO" id="GO:0006094">
    <property type="term" value="P:gluconeogenesis"/>
    <property type="evidence" value="ECO:0007669"/>
    <property type="project" value="UniProtKB-KW"/>
</dbReference>
<comment type="similarity">
    <text evidence="2 9">Belongs to the GPI family.</text>
</comment>
<accession>A0A6V7VYF6</accession>
<dbReference type="AlphaFoldDB" id="A0A6V7VYF6"/>
<comment type="catalytic activity">
    <reaction evidence="8 9">
        <text>alpha-D-glucose 6-phosphate = beta-D-fructose 6-phosphate</text>
        <dbReference type="Rhea" id="RHEA:11816"/>
        <dbReference type="ChEBI" id="CHEBI:57634"/>
        <dbReference type="ChEBI" id="CHEBI:58225"/>
        <dbReference type="EC" id="5.3.1.9"/>
    </reaction>
</comment>
<evidence type="ECO:0000256" key="9">
    <source>
        <dbReference type="RuleBase" id="RU000612"/>
    </source>
</evidence>
<dbReference type="Gene3D" id="3.40.50.10490">
    <property type="entry name" value="Glucose-6-phosphate isomerase like protein, domain 1"/>
    <property type="match status" value="2"/>
</dbReference>
<evidence type="ECO:0000256" key="7">
    <source>
        <dbReference type="ARBA" id="ARBA00023235"/>
    </source>
</evidence>
<gene>
    <name evidence="10" type="ORF">MENT_LOCUS31224</name>
</gene>
<dbReference type="PROSITE" id="PS00765">
    <property type="entry name" value="P_GLUCOSE_ISOMERASE_1"/>
    <property type="match status" value="1"/>
</dbReference>
<comment type="pathway">
    <text evidence="1 9">Carbohydrate degradation; glycolysis; D-glyceraldehyde 3-phosphate and glycerone phosphate from D-glucose: step 2/4.</text>
</comment>
<dbReference type="GO" id="GO:0006096">
    <property type="term" value="P:glycolytic process"/>
    <property type="evidence" value="ECO:0007669"/>
    <property type="project" value="UniProtKB-UniPathway"/>
</dbReference>
<dbReference type="PROSITE" id="PS51463">
    <property type="entry name" value="P_GLUCOSE_ISOMERASE_3"/>
    <property type="match status" value="1"/>
</dbReference>
<dbReference type="Pfam" id="PF00342">
    <property type="entry name" value="PGI"/>
    <property type="match status" value="1"/>
</dbReference>
<proteinExistence type="inferred from homology"/>
<dbReference type="UniPathway" id="UPA00109">
    <property type="reaction ID" value="UER00181"/>
</dbReference>
<dbReference type="GO" id="GO:0097367">
    <property type="term" value="F:carbohydrate derivative binding"/>
    <property type="evidence" value="ECO:0007669"/>
    <property type="project" value="InterPro"/>
</dbReference>
<dbReference type="InterPro" id="IPR001672">
    <property type="entry name" value="G6P_Isomerase"/>
</dbReference>
<evidence type="ECO:0000256" key="6">
    <source>
        <dbReference type="ARBA" id="ARBA00023152"/>
    </source>
</evidence>
<dbReference type="Proteomes" id="UP000580250">
    <property type="component" value="Unassembled WGS sequence"/>
</dbReference>
<evidence type="ECO:0000256" key="5">
    <source>
        <dbReference type="ARBA" id="ARBA00022432"/>
    </source>
</evidence>
<dbReference type="EMBL" id="CAJEWN010000339">
    <property type="protein sequence ID" value="CAD2179231.1"/>
    <property type="molecule type" value="Genomic_DNA"/>
</dbReference>
<organism evidence="10 11">
    <name type="scientific">Meloidogyne enterolobii</name>
    <name type="common">Root-knot nematode worm</name>
    <name type="synonym">Meloidogyne mayaguensis</name>
    <dbReference type="NCBI Taxonomy" id="390850"/>
    <lineage>
        <taxon>Eukaryota</taxon>
        <taxon>Metazoa</taxon>
        <taxon>Ecdysozoa</taxon>
        <taxon>Nematoda</taxon>
        <taxon>Chromadorea</taxon>
        <taxon>Rhabditida</taxon>
        <taxon>Tylenchina</taxon>
        <taxon>Tylenchomorpha</taxon>
        <taxon>Tylenchoidea</taxon>
        <taxon>Meloidogynidae</taxon>
        <taxon>Meloidogyninae</taxon>
        <taxon>Meloidogyne</taxon>
    </lineage>
</organism>
<evidence type="ECO:0000256" key="4">
    <source>
        <dbReference type="ARBA" id="ARBA00018388"/>
    </source>
</evidence>
<reference evidence="10 11" key="1">
    <citation type="submission" date="2020-08" db="EMBL/GenBank/DDBJ databases">
        <authorList>
            <person name="Koutsovoulos G."/>
            <person name="Danchin GJ E."/>
        </authorList>
    </citation>
    <scope>NUCLEOTIDE SEQUENCE [LARGE SCALE GENOMIC DNA]</scope>
</reference>
<keyword evidence="6 9" id="KW-0324">Glycolysis</keyword>
<evidence type="ECO:0000313" key="11">
    <source>
        <dbReference type="Proteomes" id="UP000580250"/>
    </source>
</evidence>
<protein>
    <recommendedName>
        <fullName evidence="4 9">Glucose-6-phosphate isomerase</fullName>
        <ecNumber evidence="3 9">5.3.1.9</ecNumber>
    </recommendedName>
</protein>
<name>A0A6V7VYF6_MELEN</name>
<evidence type="ECO:0000313" key="10">
    <source>
        <dbReference type="EMBL" id="CAD2179231.1"/>
    </source>
</evidence>